<dbReference type="InterPro" id="IPR051909">
    <property type="entry name" value="MFP_Cation_Efflux"/>
</dbReference>
<dbReference type="PANTHER" id="PTHR30097">
    <property type="entry name" value="CATION EFFLUX SYSTEM PROTEIN CUSB"/>
    <property type="match status" value="1"/>
</dbReference>
<keyword evidence="1" id="KW-0813">Transport</keyword>
<dbReference type="AlphaFoldDB" id="A0A9X9XI24"/>
<evidence type="ECO:0000256" key="4">
    <source>
        <dbReference type="SAM" id="SignalP"/>
    </source>
</evidence>
<feature type="chain" id="PRO_5040800137" evidence="4">
    <location>
        <begin position="29"/>
        <end position="503"/>
    </location>
</feature>
<dbReference type="EMBL" id="JAAEDL010000031">
    <property type="protein sequence ID" value="MBR0683360.1"/>
    <property type="molecule type" value="Genomic_DNA"/>
</dbReference>
<name>A0A9X9XI24_9PROT</name>
<dbReference type="GO" id="GO:0060003">
    <property type="term" value="P:copper ion export"/>
    <property type="evidence" value="ECO:0007669"/>
    <property type="project" value="TreeGrafter"/>
</dbReference>
<organism evidence="5 6">
    <name type="scientific">Neoroseomonas eburnea</name>
    <dbReference type="NCBI Taxonomy" id="1346889"/>
    <lineage>
        <taxon>Bacteria</taxon>
        <taxon>Pseudomonadati</taxon>
        <taxon>Pseudomonadota</taxon>
        <taxon>Alphaproteobacteria</taxon>
        <taxon>Acetobacterales</taxon>
        <taxon>Acetobacteraceae</taxon>
        <taxon>Neoroseomonas</taxon>
    </lineage>
</organism>
<dbReference type="GO" id="GO:0015679">
    <property type="term" value="P:plasma membrane copper ion transport"/>
    <property type="evidence" value="ECO:0007669"/>
    <property type="project" value="TreeGrafter"/>
</dbReference>
<reference evidence="5" key="1">
    <citation type="submission" date="2020-01" db="EMBL/GenBank/DDBJ databases">
        <authorList>
            <person name="Rat A."/>
        </authorList>
    </citation>
    <scope>NUCLEOTIDE SEQUENCE</scope>
    <source>
        <strain evidence="5">LMG 31228</strain>
    </source>
</reference>
<dbReference type="Gene3D" id="2.40.50.100">
    <property type="match status" value="1"/>
</dbReference>
<sequence>MPHLLSRARAGLRRLALCSLLLATPAFAGPGGPDHQHGPEPTATALPQSPRLVAVSEAWQLVGILKGGALTLYLDRQEDNAPAAGVTLDLDIAGRTVRAEAQPDGSFRIPAEALGTGEIEVLATIGGAAPDLLVGTIRVPGAAAAPAAAHGHSHALSDFLHRRISVETVLIALAATGAGALAIGFLFGRRRAGIAVLALTLLAVSPSTAGPGGPDHSHGPETATAEDGDAPRRRADGMVFVPKPTQRLLELRTRRVVPEETARRVTLAGRVLPSPDAQAVVQPATAGRIVAIDGALPRRGQAVRAGDALALVVPFAAATGEIAGAETLRAPADGVIATVALAQGQTVSPGQTLVEILDPARVRIEAEAFAPLALAPTAAASIEARGMAPVPAALLGRAPALRGQTALLDFAPRAADHGLEIGRRVQVVVELPERRTAIILPRDAVVQAPNGLPVVFRHAEPELFEPRIVRFEPLDATRVAILAGIEPGEQILVQGALLVNQIR</sequence>
<keyword evidence="3" id="KW-0812">Transmembrane</keyword>
<feature type="signal peptide" evidence="4">
    <location>
        <begin position="1"/>
        <end position="28"/>
    </location>
</feature>
<keyword evidence="4" id="KW-0732">Signal</keyword>
<dbReference type="Proteomes" id="UP001138709">
    <property type="component" value="Unassembled WGS sequence"/>
</dbReference>
<evidence type="ECO:0000256" key="1">
    <source>
        <dbReference type="ARBA" id="ARBA00022448"/>
    </source>
</evidence>
<dbReference type="GO" id="GO:0030313">
    <property type="term" value="C:cell envelope"/>
    <property type="evidence" value="ECO:0007669"/>
    <property type="project" value="TreeGrafter"/>
</dbReference>
<dbReference type="PANTHER" id="PTHR30097:SF4">
    <property type="entry name" value="SLR6042 PROTEIN"/>
    <property type="match status" value="1"/>
</dbReference>
<comment type="caution">
    <text evidence="5">The sequence shown here is derived from an EMBL/GenBank/DDBJ whole genome shotgun (WGS) entry which is preliminary data.</text>
</comment>
<reference evidence="5" key="2">
    <citation type="journal article" date="2021" name="Syst. Appl. Microbiol.">
        <title>Roseomonas hellenica sp. nov., isolated from roots of wild-growing Alkanna tinctoria.</title>
        <authorList>
            <person name="Rat A."/>
            <person name="Naranjo H.D."/>
            <person name="Lebbe L."/>
            <person name="Cnockaert M."/>
            <person name="Krigas N."/>
            <person name="Grigoriadou K."/>
            <person name="Maloupa E."/>
            <person name="Willems A."/>
        </authorList>
    </citation>
    <scope>NUCLEOTIDE SEQUENCE</scope>
    <source>
        <strain evidence="5">LMG 31228</strain>
    </source>
</reference>
<keyword evidence="6" id="KW-1185">Reference proteome</keyword>
<dbReference type="RefSeq" id="WP_211848933.1">
    <property type="nucleotide sequence ID" value="NZ_JAAEDL010000031.1"/>
</dbReference>
<keyword evidence="3" id="KW-1133">Transmembrane helix</keyword>
<evidence type="ECO:0000313" key="6">
    <source>
        <dbReference type="Proteomes" id="UP001138709"/>
    </source>
</evidence>
<gene>
    <name evidence="5" type="ORF">GXW74_22935</name>
</gene>
<feature type="transmembrane region" description="Helical" evidence="3">
    <location>
        <begin position="169"/>
        <end position="187"/>
    </location>
</feature>
<evidence type="ECO:0000256" key="3">
    <source>
        <dbReference type="SAM" id="Phobius"/>
    </source>
</evidence>
<protein>
    <submittedName>
        <fullName evidence="5">HlyD family efflux transporter periplasmic adaptor subunit</fullName>
    </submittedName>
</protein>
<proteinExistence type="predicted"/>
<feature type="region of interest" description="Disordered" evidence="2">
    <location>
        <begin position="208"/>
        <end position="235"/>
    </location>
</feature>
<dbReference type="Gene3D" id="2.40.420.20">
    <property type="match status" value="1"/>
</dbReference>
<accession>A0A9X9XI24</accession>
<evidence type="ECO:0000256" key="2">
    <source>
        <dbReference type="SAM" id="MobiDB-lite"/>
    </source>
</evidence>
<keyword evidence="3" id="KW-0472">Membrane</keyword>
<evidence type="ECO:0000313" key="5">
    <source>
        <dbReference type="EMBL" id="MBR0683360.1"/>
    </source>
</evidence>